<feature type="compositionally biased region" description="Basic and acidic residues" evidence="15">
    <location>
        <begin position="36"/>
        <end position="51"/>
    </location>
</feature>
<keyword evidence="14" id="KW-0175">Coiled coil</keyword>
<comment type="subunit">
    <text evidence="10 12 13">Forms a heterotetramer with UvrA during the search for lesions. Interacts with UvrC in an incision complex.</text>
</comment>
<comment type="domain">
    <text evidence="12">The beta-hairpin motif is involved in DNA binding.</text>
</comment>
<gene>
    <name evidence="12 19" type="primary">uvrB</name>
    <name evidence="19" type="ORF">WJX68_03780</name>
</gene>
<dbReference type="InterPro" id="IPR041471">
    <property type="entry name" value="UvrB_inter"/>
</dbReference>
<dbReference type="InterPro" id="IPR006935">
    <property type="entry name" value="Helicase/UvrB_N"/>
</dbReference>
<comment type="subcellular location">
    <subcellularLocation>
        <location evidence="1 12 13">Cytoplasm</location>
    </subcellularLocation>
</comment>
<evidence type="ECO:0000256" key="14">
    <source>
        <dbReference type="SAM" id="Coils"/>
    </source>
</evidence>
<dbReference type="HAMAP" id="MF_00204">
    <property type="entry name" value="UvrB"/>
    <property type="match status" value="1"/>
</dbReference>
<dbReference type="InterPro" id="IPR014001">
    <property type="entry name" value="Helicase_ATP-bd"/>
</dbReference>
<reference evidence="19 20" key="1">
    <citation type="submission" date="2024-03" db="EMBL/GenBank/DDBJ databases">
        <title>Draft genome sequence of Pseudonocardia sp. DW16-2.</title>
        <authorList>
            <person name="Duangmal K."/>
        </authorList>
    </citation>
    <scope>NUCLEOTIDE SEQUENCE [LARGE SCALE GENOMIC DNA]</scope>
    <source>
        <strain evidence="19 20">DW16-2</strain>
    </source>
</reference>
<dbReference type="NCBIfam" id="NF003673">
    <property type="entry name" value="PRK05298.1"/>
    <property type="match status" value="1"/>
</dbReference>
<feature type="region of interest" description="Disordered" evidence="15">
    <location>
        <begin position="653"/>
        <end position="696"/>
    </location>
</feature>
<dbReference type="Pfam" id="PF04851">
    <property type="entry name" value="ResIII"/>
    <property type="match status" value="1"/>
</dbReference>
<dbReference type="InterPro" id="IPR001650">
    <property type="entry name" value="Helicase_C-like"/>
</dbReference>
<dbReference type="NCBIfam" id="TIGR00631">
    <property type="entry name" value="uvrb"/>
    <property type="match status" value="1"/>
</dbReference>
<dbReference type="InterPro" id="IPR027417">
    <property type="entry name" value="P-loop_NTPase"/>
</dbReference>
<evidence type="ECO:0000259" key="18">
    <source>
        <dbReference type="PROSITE" id="PS51194"/>
    </source>
</evidence>
<dbReference type="PROSITE" id="PS50151">
    <property type="entry name" value="UVR"/>
    <property type="match status" value="1"/>
</dbReference>
<dbReference type="RefSeq" id="WP_340286152.1">
    <property type="nucleotide sequence ID" value="NZ_JBBJUP010000002.1"/>
</dbReference>
<dbReference type="Pfam" id="PF12344">
    <property type="entry name" value="UvrB"/>
    <property type="match status" value="1"/>
</dbReference>
<dbReference type="SUPFAM" id="SSF46600">
    <property type="entry name" value="C-terminal UvrC-binding domain of UvrB"/>
    <property type="match status" value="1"/>
</dbReference>
<dbReference type="Pfam" id="PF02151">
    <property type="entry name" value="UVR"/>
    <property type="match status" value="1"/>
</dbReference>
<comment type="function">
    <text evidence="12">The UvrABC repair system catalyzes the recognition and processing of DNA lesions. A damage recognition complex composed of 2 UvrA and 2 UvrB subunits scans DNA for abnormalities. Upon binding of the UvrA(2)B(2) complex to a putative damaged site, the DNA wraps around one UvrB monomer. DNA wrap is dependent on ATP binding by UvrB and probably causes local melting of the DNA helix, facilitating insertion of UvrB beta-hairpin between the DNA strands. Then UvrB probes one DNA strand for the presence of a lesion. If a lesion is found the UvrA subunits dissociate and the UvrB-DNA preincision complex is formed. This complex is subsequently bound by UvrC and the second UvrB is released. If no lesion is found, the DNA wraps around the other UvrB subunit that will check the other stand for damage.</text>
</comment>
<evidence type="ECO:0000256" key="8">
    <source>
        <dbReference type="ARBA" id="ARBA00022881"/>
    </source>
</evidence>
<keyword evidence="5 12" id="KW-0227">DNA damage</keyword>
<dbReference type="SMART" id="SM00490">
    <property type="entry name" value="HELICc"/>
    <property type="match status" value="1"/>
</dbReference>
<feature type="coiled-coil region" evidence="14">
    <location>
        <begin position="306"/>
        <end position="340"/>
    </location>
</feature>
<evidence type="ECO:0000256" key="7">
    <source>
        <dbReference type="ARBA" id="ARBA00022840"/>
    </source>
</evidence>
<sequence>MAFATEVPGSAANPEQVISAEPGAHPEAGSTPSDPPRAHSEHRPVGEVERTNSRFRVVSEHVPAGDQPSAIADLDRRLRAGEQDVVLMGATGTGKSATTAWLIEQQQRPTLVMAPNKTLAAQLANELREMLPHNAVEYFVSYYDYYQPEAYIAQTDTYIEKDSSINDDVERLRHSATMNLLSRRDVVVVASVSCIYGLGTPQSYLDRSVALKVGEEVERDRLLRLLVDVQYTRNDMSFTRGTFRVRGDTVEIIPAYQELALRIEFFGDEIEALYHLNPLTGEEVEQVDEIRIFPATHYVAGPERMERAVRDIEAELEQRLEQLENQGKLLEAQRLRMRTQYDIEMIRQVGFCSGIENYSRHIDGRAGGTAPATLIDYFPDDFLLVIDESHVTVPQIGGMYEGDMSRKRNLVEYGFRLPSAVDNRPLTWEEFADRIGQTVYLSATPGPYELNRTGGEFVEQVIRPTGLVDPEVVVKPTKGQIDDLVAEIRDRTERDERVLVTTLTKKMAEDLTDYLLELGIKVRYLHSEVDTLRRVELLRQLRSGEYDVLVGINLLREGLDLPEVSLVAILDADKEGFLRSGTSLIQTIGRAARNVSGQVHMYADRITDSMRYAIDETDRRRAKQVAYNTEHGIDPQPLRKKIADILDQVYREAEDTESVPVGGSGRNASRGKRAAGERGRAPAPAGSSGVPAKDTAGMPRAELADLIQQMNDQMLTAARDLQFELAARLRDEIADLKKELRGMDAAGVR</sequence>
<keyword evidence="20" id="KW-1185">Reference proteome</keyword>
<keyword evidence="3 12" id="KW-0963">Cytoplasm</keyword>
<evidence type="ECO:0000256" key="5">
    <source>
        <dbReference type="ARBA" id="ARBA00022763"/>
    </source>
</evidence>
<proteinExistence type="inferred from homology"/>
<keyword evidence="9 12" id="KW-0234">DNA repair</keyword>
<keyword evidence="8 12" id="KW-0267">Excision nuclease</keyword>
<keyword evidence="7 12" id="KW-0067">ATP-binding</keyword>
<evidence type="ECO:0000256" key="12">
    <source>
        <dbReference type="HAMAP-Rule" id="MF_00204"/>
    </source>
</evidence>
<dbReference type="PANTHER" id="PTHR24029">
    <property type="entry name" value="UVRABC SYSTEM PROTEIN B"/>
    <property type="match status" value="1"/>
</dbReference>
<evidence type="ECO:0000256" key="4">
    <source>
        <dbReference type="ARBA" id="ARBA00022741"/>
    </source>
</evidence>
<evidence type="ECO:0000313" key="19">
    <source>
        <dbReference type="EMBL" id="MEJ8278042.1"/>
    </source>
</evidence>
<evidence type="ECO:0000256" key="1">
    <source>
        <dbReference type="ARBA" id="ARBA00004496"/>
    </source>
</evidence>
<dbReference type="InterPro" id="IPR036876">
    <property type="entry name" value="UVR_dom_sf"/>
</dbReference>
<comment type="similarity">
    <text evidence="2 12 13">Belongs to the UvrB family.</text>
</comment>
<dbReference type="InterPro" id="IPR001943">
    <property type="entry name" value="UVR_dom"/>
</dbReference>
<accession>A0ABU8T2T5</accession>
<evidence type="ECO:0000256" key="3">
    <source>
        <dbReference type="ARBA" id="ARBA00022490"/>
    </source>
</evidence>
<comment type="caution">
    <text evidence="19">The sequence shown here is derived from an EMBL/GenBank/DDBJ whole genome shotgun (WGS) entry which is preliminary data.</text>
</comment>
<evidence type="ECO:0000256" key="11">
    <source>
        <dbReference type="ARBA" id="ARBA00029504"/>
    </source>
</evidence>
<organism evidence="19 20">
    <name type="scientific">Pseudonocardia spirodelae</name>
    <dbReference type="NCBI Taxonomy" id="3133431"/>
    <lineage>
        <taxon>Bacteria</taxon>
        <taxon>Bacillati</taxon>
        <taxon>Actinomycetota</taxon>
        <taxon>Actinomycetes</taxon>
        <taxon>Pseudonocardiales</taxon>
        <taxon>Pseudonocardiaceae</taxon>
        <taxon>Pseudonocardia</taxon>
    </lineage>
</organism>
<keyword evidence="4 12" id="KW-0547">Nucleotide-binding</keyword>
<dbReference type="SUPFAM" id="SSF52540">
    <property type="entry name" value="P-loop containing nucleoside triphosphate hydrolases"/>
    <property type="match status" value="2"/>
</dbReference>
<dbReference type="CDD" id="cd18790">
    <property type="entry name" value="SF2_C_UvrB"/>
    <property type="match status" value="1"/>
</dbReference>
<protein>
    <recommendedName>
        <fullName evidence="11 12">UvrABC system protein B</fullName>
        <shortName evidence="12">Protein UvrB</shortName>
    </recommendedName>
    <alternativeName>
        <fullName evidence="12">Excinuclease ABC subunit B</fullName>
    </alternativeName>
</protein>
<dbReference type="PROSITE" id="PS51192">
    <property type="entry name" value="HELICASE_ATP_BIND_1"/>
    <property type="match status" value="1"/>
</dbReference>
<name>A0ABU8T2T5_9PSEU</name>
<dbReference type="InterPro" id="IPR024759">
    <property type="entry name" value="UvrB_YAD/RRR_dom"/>
</dbReference>
<evidence type="ECO:0000259" key="17">
    <source>
        <dbReference type="PROSITE" id="PS51192"/>
    </source>
</evidence>
<evidence type="ECO:0000256" key="9">
    <source>
        <dbReference type="ARBA" id="ARBA00023204"/>
    </source>
</evidence>
<feature type="binding site" evidence="12">
    <location>
        <begin position="89"/>
        <end position="96"/>
    </location>
    <ligand>
        <name>ATP</name>
        <dbReference type="ChEBI" id="CHEBI:30616"/>
    </ligand>
</feature>
<evidence type="ECO:0000256" key="13">
    <source>
        <dbReference type="RuleBase" id="RU003587"/>
    </source>
</evidence>
<feature type="domain" description="Helicase ATP-binding" evidence="17">
    <location>
        <begin position="76"/>
        <end position="211"/>
    </location>
</feature>
<evidence type="ECO:0000256" key="15">
    <source>
        <dbReference type="SAM" id="MobiDB-lite"/>
    </source>
</evidence>
<dbReference type="Gene3D" id="4.10.860.10">
    <property type="entry name" value="UVR domain"/>
    <property type="match status" value="1"/>
</dbReference>
<dbReference type="EMBL" id="JBBJUP010000002">
    <property type="protein sequence ID" value="MEJ8278042.1"/>
    <property type="molecule type" value="Genomic_DNA"/>
</dbReference>
<keyword evidence="12 13" id="KW-0742">SOS response</keyword>
<feature type="region of interest" description="Disordered" evidence="15">
    <location>
        <begin position="1"/>
        <end position="51"/>
    </location>
</feature>
<dbReference type="Proteomes" id="UP001364211">
    <property type="component" value="Unassembled WGS sequence"/>
</dbReference>
<dbReference type="Pfam" id="PF00271">
    <property type="entry name" value="Helicase_C"/>
    <property type="match status" value="1"/>
</dbReference>
<dbReference type="Pfam" id="PF17757">
    <property type="entry name" value="UvrB_inter"/>
    <property type="match status" value="1"/>
</dbReference>
<dbReference type="PANTHER" id="PTHR24029:SF0">
    <property type="entry name" value="UVRABC SYSTEM PROTEIN B"/>
    <property type="match status" value="1"/>
</dbReference>
<evidence type="ECO:0000313" key="20">
    <source>
        <dbReference type="Proteomes" id="UP001364211"/>
    </source>
</evidence>
<keyword evidence="6 12" id="KW-0228">DNA excision</keyword>
<evidence type="ECO:0000256" key="6">
    <source>
        <dbReference type="ARBA" id="ARBA00022769"/>
    </source>
</evidence>
<dbReference type="CDD" id="cd17916">
    <property type="entry name" value="DEXHc_UvrB"/>
    <property type="match status" value="1"/>
</dbReference>
<feature type="domain" description="UVR" evidence="16">
    <location>
        <begin position="704"/>
        <end position="739"/>
    </location>
</feature>
<feature type="coiled-coil region" evidence="14">
    <location>
        <begin position="719"/>
        <end position="746"/>
    </location>
</feature>
<dbReference type="PROSITE" id="PS51194">
    <property type="entry name" value="HELICASE_CTER"/>
    <property type="match status" value="1"/>
</dbReference>
<evidence type="ECO:0000259" key="16">
    <source>
        <dbReference type="PROSITE" id="PS50151"/>
    </source>
</evidence>
<feature type="short sequence motif" description="Beta-hairpin" evidence="12">
    <location>
        <begin position="142"/>
        <end position="165"/>
    </location>
</feature>
<dbReference type="Gene3D" id="3.40.50.300">
    <property type="entry name" value="P-loop containing nucleotide triphosphate hydrolases"/>
    <property type="match status" value="3"/>
</dbReference>
<dbReference type="SMART" id="SM00487">
    <property type="entry name" value="DEXDc"/>
    <property type="match status" value="1"/>
</dbReference>
<evidence type="ECO:0000256" key="10">
    <source>
        <dbReference type="ARBA" id="ARBA00026033"/>
    </source>
</evidence>
<dbReference type="InterPro" id="IPR004807">
    <property type="entry name" value="UvrB"/>
</dbReference>
<feature type="domain" description="Helicase C-terminal" evidence="18">
    <location>
        <begin position="480"/>
        <end position="646"/>
    </location>
</feature>
<evidence type="ECO:0000256" key="2">
    <source>
        <dbReference type="ARBA" id="ARBA00008533"/>
    </source>
</evidence>